<evidence type="ECO:0000313" key="2">
    <source>
        <dbReference type="Proteomes" id="UP000198844"/>
    </source>
</evidence>
<dbReference type="SUPFAM" id="SSF52402">
    <property type="entry name" value="Adenine nucleotide alpha hydrolases-like"/>
    <property type="match status" value="1"/>
</dbReference>
<sequence length="433" mass="48101">MSRQHTAKVVVEKGPRSETDQHAFDLDSITWHDAAGVGADGIPPCGRDVLEIARVVWEVERYIPKRISSQRVRRVDVSMPLRVPEAWSEEAKRALTGMLRLLGNAEWRFSFSKRRRTNGLDALATVVKANASGIANVVALFSGGLDSTCGLGWLRENDTDAVLASFYGAKAKQEFLAQEFGFDRHVQLGCKWGGGRRRIGGQFQYRSFLFLALGAVVANSFRARTLLQFENGPLALATPPSATYRMTRHAHPLLHRLAERMFGCLFGAGFEIRNPFLDATKREAADRLGRVHGPSQLKAILSKTETCWSLASRQVLGSVSKRPGTPCGVCIPCIVRRTALKRDPLDYAINLTSRRDPYFNDANVRIHVDAYLSWAHKVSHGDYSLEAFEFDAPKILRDAIAHSNGLLTPESALALQKRFAAELIATYPEATRR</sequence>
<dbReference type="Proteomes" id="UP000198844">
    <property type="component" value="Unassembled WGS sequence"/>
</dbReference>
<dbReference type="Gene3D" id="3.40.50.620">
    <property type="entry name" value="HUPs"/>
    <property type="match status" value="1"/>
</dbReference>
<dbReference type="InterPro" id="IPR014729">
    <property type="entry name" value="Rossmann-like_a/b/a_fold"/>
</dbReference>
<accession>A0A1I7B610</accession>
<protein>
    <submittedName>
        <fullName evidence="1">7-cyano-7-deazaguanine synthase (Queuosine biosynthesis)</fullName>
    </submittedName>
</protein>
<reference evidence="1 2" key="1">
    <citation type="submission" date="2016-10" db="EMBL/GenBank/DDBJ databases">
        <authorList>
            <person name="de Groot N.N."/>
        </authorList>
    </citation>
    <scope>NUCLEOTIDE SEQUENCE [LARGE SCALE GENOMIC DNA]</scope>
    <source>
        <strain evidence="1 2">LMG 27731</strain>
    </source>
</reference>
<dbReference type="EMBL" id="FPBH01000004">
    <property type="protein sequence ID" value="SFT82650.1"/>
    <property type="molecule type" value="Genomic_DNA"/>
</dbReference>
<gene>
    <name evidence="1" type="ORF">SAMN05192563_1004211</name>
</gene>
<organism evidence="1 2">
    <name type="scientific">Paraburkholderia aspalathi</name>
    <dbReference type="NCBI Taxonomy" id="1324617"/>
    <lineage>
        <taxon>Bacteria</taxon>
        <taxon>Pseudomonadati</taxon>
        <taxon>Pseudomonadota</taxon>
        <taxon>Betaproteobacteria</taxon>
        <taxon>Burkholderiales</taxon>
        <taxon>Burkholderiaceae</taxon>
        <taxon>Paraburkholderia</taxon>
    </lineage>
</organism>
<proteinExistence type="predicted"/>
<evidence type="ECO:0000313" key="1">
    <source>
        <dbReference type="EMBL" id="SFT82650.1"/>
    </source>
</evidence>
<name>A0A1I7B610_9BURK</name>
<dbReference type="AlphaFoldDB" id="A0A1I7B610"/>